<evidence type="ECO:0000313" key="2">
    <source>
        <dbReference type="Proteomes" id="UP001244011"/>
    </source>
</evidence>
<evidence type="ECO:0000313" key="1">
    <source>
        <dbReference type="EMBL" id="KAK1771681.1"/>
    </source>
</evidence>
<dbReference type="EMBL" id="MU838998">
    <property type="protein sequence ID" value="KAK1771681.1"/>
    <property type="molecule type" value="Genomic_DNA"/>
</dbReference>
<dbReference type="RefSeq" id="XP_060287894.1">
    <property type="nucleotide sequence ID" value="XM_060426731.1"/>
</dbReference>
<reference evidence="1" key="1">
    <citation type="submission" date="2023-06" db="EMBL/GenBank/DDBJ databases">
        <title>Genome-scale phylogeny and comparative genomics of the fungal order Sordariales.</title>
        <authorList>
            <consortium name="Lawrence Berkeley National Laboratory"/>
            <person name="Hensen N."/>
            <person name="Bonometti L."/>
            <person name="Westerberg I."/>
            <person name="Brannstrom I.O."/>
            <person name="Guillou S."/>
            <person name="Cros-Aarteil S."/>
            <person name="Calhoun S."/>
            <person name="Haridas S."/>
            <person name="Kuo A."/>
            <person name="Mondo S."/>
            <person name="Pangilinan J."/>
            <person name="Riley R."/>
            <person name="Labutti K."/>
            <person name="Andreopoulos B."/>
            <person name="Lipzen A."/>
            <person name="Chen C."/>
            <person name="Yanf M."/>
            <person name="Daum C."/>
            <person name="Ng V."/>
            <person name="Clum A."/>
            <person name="Steindorff A."/>
            <person name="Ohm R."/>
            <person name="Martin F."/>
            <person name="Silar P."/>
            <person name="Natvig D."/>
            <person name="Lalanne C."/>
            <person name="Gautier V."/>
            <person name="Ament-Velasquez S.L."/>
            <person name="Kruys A."/>
            <person name="Hutchinson M.I."/>
            <person name="Powell A.J."/>
            <person name="Barry K."/>
            <person name="Miller A.N."/>
            <person name="Grigoriev I.V."/>
            <person name="Debuchy R."/>
            <person name="Gladieux P."/>
            <person name="Thoren M.H."/>
            <person name="Johannesson H."/>
        </authorList>
    </citation>
    <scope>NUCLEOTIDE SEQUENCE</scope>
    <source>
        <strain evidence="1">8032-3</strain>
    </source>
</reference>
<dbReference type="PROSITE" id="PS51257">
    <property type="entry name" value="PROKAR_LIPOPROTEIN"/>
    <property type="match status" value="1"/>
</dbReference>
<comment type="caution">
    <text evidence="1">The sequence shown here is derived from an EMBL/GenBank/DDBJ whole genome shotgun (WGS) entry which is preliminary data.</text>
</comment>
<proteinExistence type="predicted"/>
<name>A0AAJ0CCC4_9PEZI</name>
<accession>A0AAJ0CCC4</accession>
<gene>
    <name evidence="1" type="ORF">QBC33DRAFT_524423</name>
</gene>
<keyword evidence="2" id="KW-1185">Reference proteome</keyword>
<dbReference type="Proteomes" id="UP001244011">
    <property type="component" value="Unassembled WGS sequence"/>
</dbReference>
<dbReference type="AlphaFoldDB" id="A0AAJ0CCC4"/>
<organism evidence="1 2">
    <name type="scientific">Phialemonium atrogriseum</name>
    <dbReference type="NCBI Taxonomy" id="1093897"/>
    <lineage>
        <taxon>Eukaryota</taxon>
        <taxon>Fungi</taxon>
        <taxon>Dikarya</taxon>
        <taxon>Ascomycota</taxon>
        <taxon>Pezizomycotina</taxon>
        <taxon>Sordariomycetes</taxon>
        <taxon>Sordariomycetidae</taxon>
        <taxon>Cephalothecales</taxon>
        <taxon>Cephalothecaceae</taxon>
        <taxon>Phialemonium</taxon>
    </lineage>
</organism>
<sequence>MHARHKPGGWFVIYCIHIGTGLGCVAASQQSAKESRGFSHWPAWRRRRQEIGEVRRGNRAGLRCGVCPGDMPPLPRSSVTPCWLQRQASLCTGRGELERGEESQGSDPSAHLRFCLNGCPIYARRVTSLKRKHGRRHR</sequence>
<protein>
    <submittedName>
        <fullName evidence="1">Uncharacterized protein</fullName>
    </submittedName>
</protein>
<dbReference type="GeneID" id="85309918"/>